<protein>
    <submittedName>
        <fullName evidence="7">Metalloprotease</fullName>
    </submittedName>
</protein>
<keyword evidence="3" id="KW-0378">Hydrolase</keyword>
<dbReference type="Pfam" id="PF14464">
    <property type="entry name" value="Prok-JAB"/>
    <property type="match status" value="1"/>
</dbReference>
<evidence type="ECO:0000256" key="3">
    <source>
        <dbReference type="ARBA" id="ARBA00022801"/>
    </source>
</evidence>
<dbReference type="PANTHER" id="PTHR34858">
    <property type="entry name" value="CYSO-CYSTEINE PEPTIDASE"/>
    <property type="match status" value="1"/>
</dbReference>
<sequence>MEYMPADLAKTLSAMARGTHNEICGFILDDWTLISVRNVAQLPTISFEMSMNAILGAVEMAAASDRKILGTYHSHPGGSTEPSETDLHGWPRFIDGSYARYWVVTGDTVREFERTGEGSEIGFQLIHSIGIGVVVKRPEEGMDQSVPEDRP</sequence>
<gene>
    <name evidence="7" type="primary">12</name>
    <name evidence="7" type="ORF">PBI_GIBBIN_12</name>
</gene>
<evidence type="ECO:0000256" key="1">
    <source>
        <dbReference type="ARBA" id="ARBA00022670"/>
    </source>
</evidence>
<feature type="domain" description="JAB" evidence="6">
    <location>
        <begin position="9"/>
        <end position="105"/>
    </location>
</feature>
<dbReference type="InterPro" id="IPR028090">
    <property type="entry name" value="JAB_dom_prok"/>
</dbReference>
<proteinExistence type="predicted"/>
<dbReference type="KEGG" id="vg:55622996"/>
<evidence type="ECO:0000256" key="4">
    <source>
        <dbReference type="ARBA" id="ARBA00022833"/>
    </source>
</evidence>
<dbReference type="RefSeq" id="YP_009852365.1">
    <property type="nucleotide sequence ID" value="NC_048812.1"/>
</dbReference>
<dbReference type="InterPro" id="IPR051929">
    <property type="entry name" value="VirAsm_ModProt"/>
</dbReference>
<keyword evidence="1 7" id="KW-0645">Protease</keyword>
<accession>A0A5J6TIL6</accession>
<dbReference type="EMBL" id="MN234190">
    <property type="protein sequence ID" value="QFG10555.1"/>
    <property type="molecule type" value="Genomic_DNA"/>
</dbReference>
<dbReference type="Gene3D" id="3.40.140.10">
    <property type="entry name" value="Cytidine Deaminase, domain 2"/>
    <property type="match status" value="1"/>
</dbReference>
<reference evidence="7 8" key="1">
    <citation type="submission" date="2019-07" db="EMBL/GenBank/DDBJ databases">
        <authorList>
            <person name="Lauer M.J."/>
            <person name="Stoner T.H."/>
            <person name="Garlena R.A."/>
            <person name="Russell D.A."/>
            <person name="Pope W.H."/>
            <person name="Jacobs-Sera D."/>
            <person name="Hatfull G.F."/>
        </authorList>
    </citation>
    <scope>NUCLEOTIDE SEQUENCE [LARGE SCALE GENOMIC DNA]</scope>
</reference>
<name>A0A5J6TIL6_9CAUD</name>
<evidence type="ECO:0000259" key="6">
    <source>
        <dbReference type="Pfam" id="PF14464"/>
    </source>
</evidence>
<dbReference type="GO" id="GO:0006508">
    <property type="term" value="P:proteolysis"/>
    <property type="evidence" value="ECO:0007669"/>
    <property type="project" value="UniProtKB-KW"/>
</dbReference>
<dbReference type="GO" id="GO:0008235">
    <property type="term" value="F:metalloexopeptidase activity"/>
    <property type="evidence" value="ECO:0007669"/>
    <property type="project" value="TreeGrafter"/>
</dbReference>
<organism evidence="7 8">
    <name type="scientific">Gordonia phage Gibbin</name>
    <dbReference type="NCBI Taxonomy" id="2599843"/>
    <lineage>
        <taxon>Viruses</taxon>
        <taxon>Duplodnaviria</taxon>
        <taxon>Heunggongvirae</taxon>
        <taxon>Uroviricota</taxon>
        <taxon>Caudoviricetes</taxon>
        <taxon>Dovevirinae</taxon>
        <taxon>Lambovirus</taxon>
        <taxon>Lambovirus gibbin</taxon>
    </lineage>
</organism>
<dbReference type="SUPFAM" id="SSF102712">
    <property type="entry name" value="JAB1/MPN domain"/>
    <property type="match status" value="1"/>
</dbReference>
<keyword evidence="5 7" id="KW-0482">Metalloprotease</keyword>
<evidence type="ECO:0000313" key="8">
    <source>
        <dbReference type="Proteomes" id="UP000326764"/>
    </source>
</evidence>
<dbReference type="GeneID" id="55622996"/>
<dbReference type="PANTHER" id="PTHR34858:SF1">
    <property type="entry name" value="CYSO-CYSTEINE PEPTIDASE"/>
    <property type="match status" value="1"/>
</dbReference>
<keyword evidence="4" id="KW-0862">Zinc</keyword>
<dbReference type="GO" id="GO:0008270">
    <property type="term" value="F:zinc ion binding"/>
    <property type="evidence" value="ECO:0007669"/>
    <property type="project" value="TreeGrafter"/>
</dbReference>
<keyword evidence="2" id="KW-0479">Metal-binding</keyword>
<evidence type="ECO:0000313" key="7">
    <source>
        <dbReference type="EMBL" id="QFG10555.1"/>
    </source>
</evidence>
<evidence type="ECO:0000256" key="2">
    <source>
        <dbReference type="ARBA" id="ARBA00022723"/>
    </source>
</evidence>
<evidence type="ECO:0000256" key="5">
    <source>
        <dbReference type="ARBA" id="ARBA00023049"/>
    </source>
</evidence>
<keyword evidence="8" id="KW-1185">Reference proteome</keyword>
<dbReference type="Proteomes" id="UP000326764">
    <property type="component" value="Segment"/>
</dbReference>